<evidence type="ECO:0000313" key="3">
    <source>
        <dbReference type="Proteomes" id="UP000539538"/>
    </source>
</evidence>
<reference evidence="2 3" key="1">
    <citation type="submission" date="2020-08" db="EMBL/GenBank/DDBJ databases">
        <title>Genomic Encyclopedia of Type Strains, Phase IV (KMG-IV): sequencing the most valuable type-strain genomes for metagenomic binning, comparative biology and taxonomic classification.</title>
        <authorList>
            <person name="Goeker M."/>
        </authorList>
    </citation>
    <scope>NUCLEOTIDE SEQUENCE [LARGE SCALE GENOMIC DNA]</scope>
    <source>
        <strain evidence="2 3">DSM 7050</strain>
    </source>
</reference>
<organism evidence="2 3">
    <name type="scientific">Aminobacter niigataensis</name>
    <dbReference type="NCBI Taxonomy" id="83265"/>
    <lineage>
        <taxon>Bacteria</taxon>
        <taxon>Pseudomonadati</taxon>
        <taxon>Pseudomonadota</taxon>
        <taxon>Alphaproteobacteria</taxon>
        <taxon>Hyphomicrobiales</taxon>
        <taxon>Phyllobacteriaceae</taxon>
        <taxon>Aminobacter</taxon>
    </lineage>
</organism>
<evidence type="ECO:0000313" key="2">
    <source>
        <dbReference type="EMBL" id="MBB4651608.1"/>
    </source>
</evidence>
<proteinExistence type="predicted"/>
<accession>A0ABR6L4B3</accession>
<name>A0ABR6L4B3_9HYPH</name>
<dbReference type="Proteomes" id="UP000539538">
    <property type="component" value="Unassembled WGS sequence"/>
</dbReference>
<feature type="signal peptide" evidence="1">
    <location>
        <begin position="1"/>
        <end position="20"/>
    </location>
</feature>
<feature type="chain" id="PRO_5046780514" evidence="1">
    <location>
        <begin position="21"/>
        <end position="518"/>
    </location>
</feature>
<dbReference type="RefSeq" id="WP_183263382.1">
    <property type="nucleotide sequence ID" value="NZ_BAAAVZ010000010.1"/>
</dbReference>
<protein>
    <submittedName>
        <fullName evidence="2">Uncharacterized protein</fullName>
    </submittedName>
</protein>
<keyword evidence="1" id="KW-0732">Signal</keyword>
<dbReference type="EMBL" id="JACHOT010000004">
    <property type="protein sequence ID" value="MBB4651608.1"/>
    <property type="molecule type" value="Genomic_DNA"/>
</dbReference>
<comment type="caution">
    <text evidence="2">The sequence shown here is derived from an EMBL/GenBank/DDBJ whole genome shotgun (WGS) entry which is preliminary data.</text>
</comment>
<gene>
    <name evidence="2" type="ORF">GGQ99_003375</name>
</gene>
<sequence length="518" mass="57001">MNRWLGVLLLLVCSSSAVLANEELLGRWTGGLTCGPDKNLPLTLSITEARNGKLKGVFEFRSGWHKAKYHVVGTTTSTGAFQLDPGPWIMQPTGFRAVGLQGQVARFGSRPMIQGTLLDCKGGSFTAFLQPPPEEPPPPPLAEMFDRKGPQWIKAVRARVQEYVRKRVDKPRWWNQLEREVGFSKVDQATRETLLAEVREARADVRADALLQELASGPKDFPQGIGRALFIFRQAQTSEWPDKTKLRVYKACQKQVAEVLRPKLTGIAALAANLPTTLEGLAEARAAIAPIEDYRHSLEQAFGTLDQENLLSPMLKRIAELELNPAIAIAFREALAVARQQSDPRTATENVIYNVLGQASSSYPLAAIAAEGRKLAALAEVVVESIASEEDRSEPSASDMAAYMFTLVERFNAPLAAMRCAPGQHDVTDLPRCQLGELEARLKKIVKSGCQAEKPGQQYVCDFDQYSQLVYFRTGEPPVDSFALSTRFPGGRMEGPQKVRFVRQVLGGGWVGSRASPE</sequence>
<keyword evidence="3" id="KW-1185">Reference proteome</keyword>
<evidence type="ECO:0000256" key="1">
    <source>
        <dbReference type="SAM" id="SignalP"/>
    </source>
</evidence>